<name>A0A922I6J2_DERFA</name>
<protein>
    <submittedName>
        <fullName evidence="1">Uncharacterized protein</fullName>
    </submittedName>
</protein>
<evidence type="ECO:0000313" key="2">
    <source>
        <dbReference type="Proteomes" id="UP000790347"/>
    </source>
</evidence>
<comment type="caution">
    <text evidence="1">The sequence shown here is derived from an EMBL/GenBank/DDBJ whole genome shotgun (WGS) entry which is preliminary data.</text>
</comment>
<proteinExistence type="predicted"/>
<evidence type="ECO:0000313" key="1">
    <source>
        <dbReference type="EMBL" id="KAH9518225.1"/>
    </source>
</evidence>
<dbReference type="AlphaFoldDB" id="A0A922I6J2"/>
<gene>
    <name evidence="1" type="ORF">DERF_008816</name>
</gene>
<dbReference type="EMBL" id="ASGP02000003">
    <property type="protein sequence ID" value="KAH9518225.1"/>
    <property type="molecule type" value="Genomic_DNA"/>
</dbReference>
<keyword evidence="2" id="KW-1185">Reference proteome</keyword>
<reference evidence="1" key="2">
    <citation type="journal article" date="2022" name="Res Sq">
        <title>Comparative Genomics Reveals Insights into the Divergent Evolution of Astigmatic Mites and Household Pest Adaptations.</title>
        <authorList>
            <person name="Xiong Q."/>
            <person name="Wan A.T.-Y."/>
            <person name="Liu X.-Y."/>
            <person name="Fung C.S.-H."/>
            <person name="Xiao X."/>
            <person name="Malainual N."/>
            <person name="Hou J."/>
            <person name="Wang L."/>
            <person name="Wang M."/>
            <person name="Yang K."/>
            <person name="Cui Y."/>
            <person name="Leung E."/>
            <person name="Nong W."/>
            <person name="Shin S.-K."/>
            <person name="Au S."/>
            <person name="Jeong K.Y."/>
            <person name="Chew F.T."/>
            <person name="Hui J."/>
            <person name="Leung T.F."/>
            <person name="Tungtrongchitr A."/>
            <person name="Zhong N."/>
            <person name="Liu Z."/>
            <person name="Tsui S."/>
        </authorList>
    </citation>
    <scope>NUCLEOTIDE SEQUENCE</scope>
    <source>
        <strain evidence="1">Derf</strain>
        <tissue evidence="1">Whole organism</tissue>
    </source>
</reference>
<reference evidence="1" key="1">
    <citation type="submission" date="2013-05" db="EMBL/GenBank/DDBJ databases">
        <authorList>
            <person name="Yim A.K.Y."/>
            <person name="Chan T.F."/>
            <person name="Ji K.M."/>
            <person name="Liu X.Y."/>
            <person name="Zhou J.W."/>
            <person name="Li R.Q."/>
            <person name="Yang K.Y."/>
            <person name="Li J."/>
            <person name="Li M."/>
            <person name="Law P.T.W."/>
            <person name="Wu Y.L."/>
            <person name="Cai Z.L."/>
            <person name="Qin H."/>
            <person name="Bao Y."/>
            <person name="Leung R.K.K."/>
            <person name="Ng P.K.S."/>
            <person name="Zou J."/>
            <person name="Zhong X.J."/>
            <person name="Ran P.X."/>
            <person name="Zhong N.S."/>
            <person name="Liu Z.G."/>
            <person name="Tsui S.K.W."/>
        </authorList>
    </citation>
    <scope>NUCLEOTIDE SEQUENCE</scope>
    <source>
        <strain evidence="1">Derf</strain>
        <tissue evidence="1">Whole organism</tissue>
    </source>
</reference>
<accession>A0A922I6J2</accession>
<organism evidence="1 2">
    <name type="scientific">Dermatophagoides farinae</name>
    <name type="common">American house dust mite</name>
    <dbReference type="NCBI Taxonomy" id="6954"/>
    <lineage>
        <taxon>Eukaryota</taxon>
        <taxon>Metazoa</taxon>
        <taxon>Ecdysozoa</taxon>
        <taxon>Arthropoda</taxon>
        <taxon>Chelicerata</taxon>
        <taxon>Arachnida</taxon>
        <taxon>Acari</taxon>
        <taxon>Acariformes</taxon>
        <taxon>Sarcoptiformes</taxon>
        <taxon>Astigmata</taxon>
        <taxon>Psoroptidia</taxon>
        <taxon>Analgoidea</taxon>
        <taxon>Pyroglyphidae</taxon>
        <taxon>Dermatophagoidinae</taxon>
        <taxon>Dermatophagoides</taxon>
    </lineage>
</organism>
<sequence length="81" mass="9701">MNDNDHIIRLDFYVVFTSTYIVHMKLKRERGYRQSFQKQRNKQQCNTGLYSSNDSLIDQAAGAYLNDLFFRSCYEFTLDEK</sequence>
<dbReference type="Proteomes" id="UP000790347">
    <property type="component" value="Unassembled WGS sequence"/>
</dbReference>